<evidence type="ECO:0000313" key="1">
    <source>
        <dbReference type="EMBL" id="EDR99148.1"/>
    </source>
</evidence>
<evidence type="ECO:0000313" key="2">
    <source>
        <dbReference type="Proteomes" id="UP000004935"/>
    </source>
</evidence>
<accession>B0MA27</accession>
<reference evidence="1" key="2">
    <citation type="submission" date="2013-11" db="EMBL/GenBank/DDBJ databases">
        <title>Draft genome sequence of Anaerostipes caccae (DSM 14662).</title>
        <authorList>
            <person name="Sudarsanam P."/>
            <person name="Ley R."/>
            <person name="Guruge J."/>
            <person name="Turnbaugh P.J."/>
            <person name="Mahowald M."/>
            <person name="Liep D."/>
            <person name="Gordon J."/>
        </authorList>
    </citation>
    <scope>NUCLEOTIDE SEQUENCE</scope>
    <source>
        <strain evidence="1">DSM 14662</strain>
    </source>
</reference>
<sequence>MNLPPSAWLPPCARMPKLRLCALNDIKIITKAPVHCKILLPIQVSNGRQYKLFFCIKKSGESCL</sequence>
<proteinExistence type="predicted"/>
<dbReference type="AlphaFoldDB" id="B0MA27"/>
<dbReference type="HOGENOM" id="CLU_2857813_0_0_9"/>
<organism evidence="1 2">
    <name type="scientific">Anaerostipes caccae (strain DSM 14662 / CCUG 47493 / JCM 13470 / NCIMB 13811 / L1-92)</name>
    <dbReference type="NCBI Taxonomy" id="411490"/>
    <lineage>
        <taxon>Bacteria</taxon>
        <taxon>Bacillati</taxon>
        <taxon>Bacillota</taxon>
        <taxon>Clostridia</taxon>
        <taxon>Lachnospirales</taxon>
        <taxon>Lachnospiraceae</taxon>
        <taxon>Anaerostipes</taxon>
    </lineage>
</organism>
<name>B0MA27_ANACD</name>
<gene>
    <name evidence="1" type="ORF">ANACAC_00399</name>
</gene>
<keyword evidence="2" id="KW-1185">Reference proteome</keyword>
<protein>
    <submittedName>
        <fullName evidence="1">Uncharacterized protein</fullName>
    </submittedName>
</protein>
<reference evidence="1" key="1">
    <citation type="submission" date="2007-11" db="EMBL/GenBank/DDBJ databases">
        <authorList>
            <person name="Fulton L."/>
            <person name="Clifton S."/>
            <person name="Fulton B."/>
            <person name="Xu J."/>
            <person name="Minx P."/>
            <person name="Pepin K.H."/>
            <person name="Johnson M."/>
            <person name="Thiruvilangam P."/>
            <person name="Bhonagiri V."/>
            <person name="Nash W.E."/>
            <person name="Mardis E.R."/>
            <person name="Wilson R.K."/>
        </authorList>
    </citation>
    <scope>NUCLEOTIDE SEQUENCE [LARGE SCALE GENOMIC DNA]</scope>
    <source>
        <strain evidence="1">DSM 14662</strain>
    </source>
</reference>
<dbReference type="EMBL" id="ABAX03000002">
    <property type="protein sequence ID" value="EDR99148.1"/>
    <property type="molecule type" value="Genomic_DNA"/>
</dbReference>
<comment type="caution">
    <text evidence="1">The sequence shown here is derived from an EMBL/GenBank/DDBJ whole genome shotgun (WGS) entry which is preliminary data.</text>
</comment>
<dbReference type="Proteomes" id="UP000004935">
    <property type="component" value="Unassembled WGS sequence"/>
</dbReference>